<accession>A0ACC7NN89</accession>
<keyword evidence="2" id="KW-1185">Reference proteome</keyword>
<proteinExistence type="predicted"/>
<sequence>VMMDLNRGSVSEIHGDDDFARWAKNNRGNLLQSFNDSDRQGGRDAHWPKADEALDKLIAGNQTTSYGYKNLLSDQRIPVRELFNYTRSRDSDYQLKYGNLTAGAGDKDEAGIASQYRAVNVNNARWADQTEIFGAAQRNWKSAKGLWGKTFSYLPIVGGVGDIVFGIHDGLHGMTEQDRIGGNVAAAISGLQLVHDVVPGAAESTFGKPPSVLNSSSIHDSGWKFNPGMSEFKFTPLQRVNGQVGYPLGPIEPPKIPSAEGTEKNIANAGNQSPQLGLSGIKRPAPSGDDASGPVDTTEASPHTKISRPDSNPGTTASSSNSSTSKASPSSQSHGNAKKFSPVTAVHVNEWHAMSQIGRNRIGMSGFASKHKLSLASWRNAVAADGMIKPQGQAILDRATGVQYSPVTADRINEWHAMPQAERNRIGMAEFACNNKLRFSSWRNAVAADGTIRPLGQAILDHATGVQYRFVTADHINEWHAMSQTERNRIGMSGFASNHKLSLASWESSVAADGTIRPQGQAVLDRATGVQYSPVTADRINEWHAMPQAERTKIGMAEFARDNKLSFNSWKSSVAADGTIRPLGQAILDRATGVQYSPVTADHIIEWHAMPQMERYRIGMSGFASNHKLSFNSWQDVVAGDGTIRPRGQAILDHATGVQYRFVTADHINEWHAMSQMERNRIGMSGFASNHKLSFNSWRNAVAADGTIRPQGQAVLDRATGVQYSPVTADHINQWHAMPQAERTKIGMAEFARNNKLRFNNWRNAVAADGTIKQYGQLVLNRKLKEGPSVGEDVAIKTEPDDPGFIRHEIEDNGPILRDPADPTRSVLQEAEGTIDSIAVTRWAELRDELAKLPASEQKRVKQEILREVHEWLKSEGNHKGKFEDLVDLSIPLDDGPYRGMSVYARRDIRQFEVIGPYAGVLHDTDASLGEEMAKLGDENVLTYLWATNSGQRSVSAFTHGNTLSLINTGRLPGVSAEVPPKENNLGAIRVGKNLTFYVALKEIKAGDELFVSYGEEYNPSGSWPAASEPVSDS</sequence>
<evidence type="ECO:0000313" key="2">
    <source>
        <dbReference type="Proteomes" id="UP001629235"/>
    </source>
</evidence>
<feature type="non-terminal residue" evidence="1">
    <location>
        <position position="1"/>
    </location>
</feature>
<dbReference type="Proteomes" id="UP001629235">
    <property type="component" value="Unassembled WGS sequence"/>
</dbReference>
<gene>
    <name evidence="1" type="ORF">PQR01_38065</name>
</gene>
<protein>
    <submittedName>
        <fullName evidence="1">Uncharacterized protein</fullName>
    </submittedName>
</protein>
<evidence type="ECO:0000313" key="1">
    <source>
        <dbReference type="EMBL" id="MFM0109038.1"/>
    </source>
</evidence>
<name>A0ACC7NN89_9BURK</name>
<comment type="caution">
    <text evidence="1">The sequence shown here is derived from an EMBL/GenBank/DDBJ whole genome shotgun (WGS) entry which is preliminary data.</text>
</comment>
<organism evidence="1 2">
    <name type="scientific">Paraburkholderia rhynchosiae</name>
    <dbReference type="NCBI Taxonomy" id="487049"/>
    <lineage>
        <taxon>Bacteria</taxon>
        <taxon>Pseudomonadati</taxon>
        <taxon>Pseudomonadota</taxon>
        <taxon>Betaproteobacteria</taxon>
        <taxon>Burkholderiales</taxon>
        <taxon>Burkholderiaceae</taxon>
        <taxon>Paraburkholderia</taxon>
    </lineage>
</organism>
<dbReference type="EMBL" id="JAQQDW010000160">
    <property type="protein sequence ID" value="MFM0109038.1"/>
    <property type="molecule type" value="Genomic_DNA"/>
</dbReference>
<reference evidence="1 2" key="1">
    <citation type="journal article" date="2024" name="Chem. Sci.">
        <title>Discovery of megapolipeptins by genome mining of a Burkholderiales bacteria collection.</title>
        <authorList>
            <person name="Paulo B.S."/>
            <person name="Recchia M.J.J."/>
            <person name="Lee S."/>
            <person name="Fergusson C.H."/>
            <person name="Romanowski S.B."/>
            <person name="Hernandez A."/>
            <person name="Krull N."/>
            <person name="Liu D.Y."/>
            <person name="Cavanagh H."/>
            <person name="Bos A."/>
            <person name="Gray C.A."/>
            <person name="Murphy B.T."/>
            <person name="Linington R.G."/>
            <person name="Eustaquio A.S."/>
        </authorList>
    </citation>
    <scope>NUCLEOTIDE SEQUENCE [LARGE SCALE GENOMIC DNA]</scope>
    <source>
        <strain evidence="1 2">RL18-126-BIB-B</strain>
    </source>
</reference>